<dbReference type="Pfam" id="PF25597">
    <property type="entry name" value="SH3_retrovirus"/>
    <property type="match status" value="1"/>
</dbReference>
<accession>A0A6L2K7H9</accession>
<comment type="caution">
    <text evidence="2">The sequence shown here is derived from an EMBL/GenBank/DDBJ whole genome shotgun (WGS) entry which is preliminary data.</text>
</comment>
<dbReference type="AlphaFoldDB" id="A0A6L2K7H9"/>
<dbReference type="EMBL" id="BKCJ010001763">
    <property type="protein sequence ID" value="GEU43844.1"/>
    <property type="molecule type" value="Genomic_DNA"/>
</dbReference>
<name>A0A6L2K7H9_TANCI</name>
<dbReference type="InterPro" id="IPR057670">
    <property type="entry name" value="SH3_retrovirus"/>
</dbReference>
<protein>
    <submittedName>
        <fullName evidence="2">Retrovirus-related Pol polyprotein from transposon TNT 1-94</fullName>
    </submittedName>
</protein>
<evidence type="ECO:0000313" key="2">
    <source>
        <dbReference type="EMBL" id="GEU43844.1"/>
    </source>
</evidence>
<sequence>MTKPYSSPRFIANCFNARYLKMELKNKNLMDINIDALSNILNQNQGDVNDAMGLKKKTVVVTSDPLALIADDSNQEINANMVFMAQIEKVLSDSEASSSSADNKIVKENPNVIAPGKFKLSVSQSVSPISVTKTSCASNSVENLNTLSGVRRPKPNCVMWMRSAFDCNNARNALCNARMNDLFIFDDVSIRKSHVSKMHFRKKPSASLNVPSRRKLNKSLPRIMHCPDLTLDHRFGMFKAYDGVFELDNGMEFKNKTLAKLVDELALHKHFDKTPYELMNKRKPNIKFFCVFGCRCYLLNDYDDVGKLKEKGDIRVFVGYSKESAAFRIYKKQTQVEVPSSNTQPVSNNMVPNVDEATTSHNVFNERLEDAYFDASTLFHDPSNVHTFYQPYPHEKKWTKDHPLHKIIGDPKSSVCTRGQLANSCLLSSIKPANVAGALKDVD</sequence>
<reference evidence="2" key="1">
    <citation type="journal article" date="2019" name="Sci. Rep.">
        <title>Draft genome of Tanacetum cinerariifolium, the natural source of mosquito coil.</title>
        <authorList>
            <person name="Yamashiro T."/>
            <person name="Shiraishi A."/>
            <person name="Satake H."/>
            <person name="Nakayama K."/>
        </authorList>
    </citation>
    <scope>NUCLEOTIDE SEQUENCE</scope>
</reference>
<evidence type="ECO:0000259" key="1">
    <source>
        <dbReference type="Pfam" id="PF25597"/>
    </source>
</evidence>
<proteinExistence type="predicted"/>
<feature type="domain" description="Retroviral polymerase SH3-like" evidence="1">
    <location>
        <begin position="294"/>
        <end position="335"/>
    </location>
</feature>
<organism evidence="2">
    <name type="scientific">Tanacetum cinerariifolium</name>
    <name type="common">Dalmatian daisy</name>
    <name type="synonym">Chrysanthemum cinerariifolium</name>
    <dbReference type="NCBI Taxonomy" id="118510"/>
    <lineage>
        <taxon>Eukaryota</taxon>
        <taxon>Viridiplantae</taxon>
        <taxon>Streptophyta</taxon>
        <taxon>Embryophyta</taxon>
        <taxon>Tracheophyta</taxon>
        <taxon>Spermatophyta</taxon>
        <taxon>Magnoliopsida</taxon>
        <taxon>eudicotyledons</taxon>
        <taxon>Gunneridae</taxon>
        <taxon>Pentapetalae</taxon>
        <taxon>asterids</taxon>
        <taxon>campanulids</taxon>
        <taxon>Asterales</taxon>
        <taxon>Asteraceae</taxon>
        <taxon>Asteroideae</taxon>
        <taxon>Anthemideae</taxon>
        <taxon>Anthemidinae</taxon>
        <taxon>Tanacetum</taxon>
    </lineage>
</organism>
<gene>
    <name evidence="2" type="ORF">Tci_015822</name>
</gene>